<evidence type="ECO:0000256" key="5">
    <source>
        <dbReference type="ARBA" id="ARBA00022840"/>
    </source>
</evidence>
<organism evidence="7 8">
    <name type="scientific">Sulfurirhabdus autotrophica</name>
    <dbReference type="NCBI Taxonomy" id="1706046"/>
    <lineage>
        <taxon>Bacteria</taxon>
        <taxon>Pseudomonadati</taxon>
        <taxon>Pseudomonadota</taxon>
        <taxon>Betaproteobacteria</taxon>
        <taxon>Nitrosomonadales</taxon>
        <taxon>Sulfuricellaceae</taxon>
        <taxon>Sulfurirhabdus</taxon>
    </lineage>
</organism>
<evidence type="ECO:0000259" key="6">
    <source>
        <dbReference type="PROSITE" id="PS50893"/>
    </source>
</evidence>
<dbReference type="InterPro" id="IPR018632">
    <property type="entry name" value="AAA-associated_dom_C"/>
</dbReference>
<comment type="similarity">
    <text evidence="1">Belongs to the ABC transporter superfamily.</text>
</comment>
<dbReference type="PANTHER" id="PTHR42788">
    <property type="entry name" value="TAURINE IMPORT ATP-BINDING PROTEIN-RELATED"/>
    <property type="match status" value="1"/>
</dbReference>
<evidence type="ECO:0000313" key="7">
    <source>
        <dbReference type="EMBL" id="TCV86426.1"/>
    </source>
</evidence>
<dbReference type="RefSeq" id="WP_124945253.1">
    <property type="nucleotide sequence ID" value="NZ_BHVT01000009.1"/>
</dbReference>
<feature type="domain" description="ABC transporter" evidence="6">
    <location>
        <begin position="10"/>
        <end position="245"/>
    </location>
</feature>
<dbReference type="Pfam" id="PF09821">
    <property type="entry name" value="AAA_assoc_C"/>
    <property type="match status" value="1"/>
</dbReference>
<gene>
    <name evidence="7" type="ORF">EDC63_107114</name>
</gene>
<keyword evidence="2" id="KW-0813">Transport</keyword>
<evidence type="ECO:0000256" key="3">
    <source>
        <dbReference type="ARBA" id="ARBA00022475"/>
    </source>
</evidence>
<dbReference type="OrthoDB" id="9783039at2"/>
<keyword evidence="3" id="KW-0472">Membrane</keyword>
<dbReference type="InterPro" id="IPR003593">
    <property type="entry name" value="AAA+_ATPase"/>
</dbReference>
<dbReference type="PANTHER" id="PTHR42788:SF13">
    <property type="entry name" value="ALIPHATIC SULFONATES IMPORT ATP-BINDING PROTEIN SSUB"/>
    <property type="match status" value="1"/>
</dbReference>
<proteinExistence type="inferred from homology"/>
<evidence type="ECO:0000256" key="1">
    <source>
        <dbReference type="ARBA" id="ARBA00005417"/>
    </source>
</evidence>
<evidence type="ECO:0000256" key="2">
    <source>
        <dbReference type="ARBA" id="ARBA00022448"/>
    </source>
</evidence>
<name>A0A4R3Y3U5_9PROT</name>
<dbReference type="Gene3D" id="3.40.50.300">
    <property type="entry name" value="P-loop containing nucleotide triphosphate hydrolases"/>
    <property type="match status" value="1"/>
</dbReference>
<keyword evidence="3" id="KW-1003">Cell membrane</keyword>
<evidence type="ECO:0000313" key="8">
    <source>
        <dbReference type="Proteomes" id="UP000295367"/>
    </source>
</evidence>
<evidence type="ECO:0000256" key="4">
    <source>
        <dbReference type="ARBA" id="ARBA00022741"/>
    </source>
</evidence>
<dbReference type="GO" id="GO:0005524">
    <property type="term" value="F:ATP binding"/>
    <property type="evidence" value="ECO:0007669"/>
    <property type="project" value="UniProtKB-KW"/>
</dbReference>
<dbReference type="SMART" id="SM00382">
    <property type="entry name" value="AAA"/>
    <property type="match status" value="1"/>
</dbReference>
<dbReference type="InterPro" id="IPR017871">
    <property type="entry name" value="ABC_transporter-like_CS"/>
</dbReference>
<protein>
    <submittedName>
        <fullName evidence="7">NitT/TauT family transport system ATP-binding protein</fullName>
    </submittedName>
</protein>
<keyword evidence="8" id="KW-1185">Reference proteome</keyword>
<dbReference type="InterPro" id="IPR003439">
    <property type="entry name" value="ABC_transporter-like_ATP-bd"/>
</dbReference>
<comment type="caution">
    <text evidence="7">The sequence shown here is derived from an EMBL/GenBank/DDBJ whole genome shotgun (WGS) entry which is preliminary data.</text>
</comment>
<dbReference type="InterPro" id="IPR027417">
    <property type="entry name" value="P-loop_NTPase"/>
</dbReference>
<dbReference type="SUPFAM" id="SSF52540">
    <property type="entry name" value="P-loop containing nucleoside triphosphate hydrolases"/>
    <property type="match status" value="1"/>
</dbReference>
<sequence>MDESKKECLMHLHGVSKSFAGAEKKRLSVLKDIDLELHAGEIVAILGKSGCGKSTLLRILAGLTRPTSGKVLYRGKHVDHPEPGISMVFQTFALFPWLNVLQNVELGLEAQGIEPVERRQRALEVIDMIGLDGFESAFPKELSGGMRQRVGFARALVVNPDILLMDEAFSALDVPTSETLRNDLLDLWIERLIPTRAILMVSHNIEEALLMADRVIVFDSNPGRVKAEVAITLKHPRDRESLAFRQLVERIYTIMTTTVIPNETESAKAVRIGIGHPLPSVTVAQMTGAMEEILHLSSTGSAELPVLAVALQLEIDNLFPILDALVLLDFAVIASGVITLSRHGKAFVDADILRRKEIFGEHQLKRVPLAGHIRRVLDERPSQRAPEQRFLRELEDYLSEEEAERVLAVVIDWGRYAELFAYDYNSGILSTENPGEEVIE</sequence>
<dbReference type="AlphaFoldDB" id="A0A4R3Y3U5"/>
<dbReference type="InterPro" id="IPR050166">
    <property type="entry name" value="ABC_transporter_ATP-bind"/>
</dbReference>
<dbReference type="PROSITE" id="PS50893">
    <property type="entry name" value="ABC_TRANSPORTER_2"/>
    <property type="match status" value="1"/>
</dbReference>
<keyword evidence="4" id="KW-0547">Nucleotide-binding</keyword>
<reference evidence="7 8" key="1">
    <citation type="submission" date="2019-03" db="EMBL/GenBank/DDBJ databases">
        <title>Genomic Encyclopedia of Type Strains, Phase IV (KMG-IV): sequencing the most valuable type-strain genomes for metagenomic binning, comparative biology and taxonomic classification.</title>
        <authorList>
            <person name="Goeker M."/>
        </authorList>
    </citation>
    <scope>NUCLEOTIDE SEQUENCE [LARGE SCALE GENOMIC DNA]</scope>
    <source>
        <strain evidence="7 8">DSM 100309</strain>
    </source>
</reference>
<dbReference type="GO" id="GO:0016887">
    <property type="term" value="F:ATP hydrolysis activity"/>
    <property type="evidence" value="ECO:0007669"/>
    <property type="project" value="InterPro"/>
</dbReference>
<accession>A0A4R3Y3U5</accession>
<dbReference type="EMBL" id="SMCO01000007">
    <property type="protein sequence ID" value="TCV86426.1"/>
    <property type="molecule type" value="Genomic_DNA"/>
</dbReference>
<dbReference type="CDD" id="cd03293">
    <property type="entry name" value="ABC_NrtD_SsuB_transporters"/>
    <property type="match status" value="1"/>
</dbReference>
<keyword evidence="5 7" id="KW-0067">ATP-binding</keyword>
<dbReference type="Pfam" id="PF00005">
    <property type="entry name" value="ABC_tran"/>
    <property type="match status" value="1"/>
</dbReference>
<dbReference type="PROSITE" id="PS00211">
    <property type="entry name" value="ABC_TRANSPORTER_1"/>
    <property type="match status" value="1"/>
</dbReference>
<dbReference type="Proteomes" id="UP000295367">
    <property type="component" value="Unassembled WGS sequence"/>
</dbReference>